<evidence type="ECO:0000313" key="1">
    <source>
        <dbReference type="EMBL" id="KKL12300.1"/>
    </source>
</evidence>
<dbReference type="EMBL" id="LAZR01041317">
    <property type="protein sequence ID" value="KKL12300.1"/>
    <property type="molecule type" value="Genomic_DNA"/>
</dbReference>
<proteinExistence type="predicted"/>
<name>A0A0F9ASA2_9ZZZZ</name>
<feature type="non-terminal residue" evidence="1">
    <location>
        <position position="1"/>
    </location>
</feature>
<sequence length="48" mass="5285">LSRILASGRLARSPPVDWHNGQNVVQAVIVLSTCSLGKRLMQDENQLL</sequence>
<protein>
    <submittedName>
        <fullName evidence="1">Uncharacterized protein</fullName>
    </submittedName>
</protein>
<gene>
    <name evidence="1" type="ORF">LCGC14_2537160</name>
</gene>
<dbReference type="AlphaFoldDB" id="A0A0F9ASA2"/>
<organism evidence="1">
    <name type="scientific">marine sediment metagenome</name>
    <dbReference type="NCBI Taxonomy" id="412755"/>
    <lineage>
        <taxon>unclassified sequences</taxon>
        <taxon>metagenomes</taxon>
        <taxon>ecological metagenomes</taxon>
    </lineage>
</organism>
<reference evidence="1" key="1">
    <citation type="journal article" date="2015" name="Nature">
        <title>Complex archaea that bridge the gap between prokaryotes and eukaryotes.</title>
        <authorList>
            <person name="Spang A."/>
            <person name="Saw J.H."/>
            <person name="Jorgensen S.L."/>
            <person name="Zaremba-Niedzwiedzka K."/>
            <person name="Martijn J."/>
            <person name="Lind A.E."/>
            <person name="van Eijk R."/>
            <person name="Schleper C."/>
            <person name="Guy L."/>
            <person name="Ettema T.J."/>
        </authorList>
    </citation>
    <scope>NUCLEOTIDE SEQUENCE</scope>
</reference>
<accession>A0A0F9ASA2</accession>
<comment type="caution">
    <text evidence="1">The sequence shown here is derived from an EMBL/GenBank/DDBJ whole genome shotgun (WGS) entry which is preliminary data.</text>
</comment>